<dbReference type="InterPro" id="IPR003442">
    <property type="entry name" value="T6A_TsaE"/>
</dbReference>
<gene>
    <name evidence="11" type="ORF">CfE428DRAFT_3690</name>
</gene>
<protein>
    <recommendedName>
        <fullName evidence="3">tRNA threonylcarbamoyladenosine biosynthesis protein TsaE</fullName>
    </recommendedName>
    <alternativeName>
        <fullName evidence="10">t(6)A37 threonylcarbamoyladenosine biosynthesis protein TsaE</fullName>
    </alternativeName>
</protein>
<dbReference type="InParanoid" id="B4D452"/>
<evidence type="ECO:0000256" key="3">
    <source>
        <dbReference type="ARBA" id="ARBA00019010"/>
    </source>
</evidence>
<evidence type="ECO:0000256" key="2">
    <source>
        <dbReference type="ARBA" id="ARBA00007599"/>
    </source>
</evidence>
<keyword evidence="5" id="KW-0819">tRNA processing</keyword>
<evidence type="ECO:0000313" key="12">
    <source>
        <dbReference type="Proteomes" id="UP000005824"/>
    </source>
</evidence>
<evidence type="ECO:0000256" key="10">
    <source>
        <dbReference type="ARBA" id="ARBA00032441"/>
    </source>
</evidence>
<dbReference type="InterPro" id="IPR027417">
    <property type="entry name" value="P-loop_NTPase"/>
</dbReference>
<dbReference type="RefSeq" id="WP_006981015.1">
    <property type="nucleotide sequence ID" value="NZ_ABVL01000011.1"/>
</dbReference>
<dbReference type="Gene3D" id="3.40.50.300">
    <property type="entry name" value="P-loop containing nucleotide triphosphate hydrolases"/>
    <property type="match status" value="1"/>
</dbReference>
<dbReference type="STRING" id="497964.CfE428DRAFT_3690"/>
<evidence type="ECO:0000256" key="4">
    <source>
        <dbReference type="ARBA" id="ARBA00022490"/>
    </source>
</evidence>
<keyword evidence="12" id="KW-1185">Reference proteome</keyword>
<proteinExistence type="inferred from homology"/>
<evidence type="ECO:0000256" key="9">
    <source>
        <dbReference type="ARBA" id="ARBA00022842"/>
    </source>
</evidence>
<dbReference type="EMBL" id="ABVL01000011">
    <property type="protein sequence ID" value="EDY18653.1"/>
    <property type="molecule type" value="Genomic_DNA"/>
</dbReference>
<dbReference type="GO" id="GO:0005524">
    <property type="term" value="F:ATP binding"/>
    <property type="evidence" value="ECO:0007669"/>
    <property type="project" value="UniProtKB-KW"/>
</dbReference>
<name>B4D452_9BACT</name>
<dbReference type="eggNOG" id="COG0802">
    <property type="taxonomic scope" value="Bacteria"/>
</dbReference>
<keyword evidence="6" id="KW-0479">Metal-binding</keyword>
<organism evidence="11 12">
    <name type="scientific">Chthoniobacter flavus Ellin428</name>
    <dbReference type="NCBI Taxonomy" id="497964"/>
    <lineage>
        <taxon>Bacteria</taxon>
        <taxon>Pseudomonadati</taxon>
        <taxon>Verrucomicrobiota</taxon>
        <taxon>Spartobacteria</taxon>
        <taxon>Chthoniobacterales</taxon>
        <taxon>Chthoniobacteraceae</taxon>
        <taxon>Chthoniobacter</taxon>
    </lineage>
</organism>
<dbReference type="FunCoup" id="B4D452">
    <property type="interactions" value="279"/>
</dbReference>
<dbReference type="SUPFAM" id="SSF52540">
    <property type="entry name" value="P-loop containing nucleoside triphosphate hydrolases"/>
    <property type="match status" value="1"/>
</dbReference>
<comment type="similarity">
    <text evidence="2">Belongs to the TsaE family.</text>
</comment>
<reference evidence="11 12" key="1">
    <citation type="journal article" date="2011" name="J. Bacteriol.">
        <title>Genome sequence of Chthoniobacter flavus Ellin428, an aerobic heterotrophic soil bacterium.</title>
        <authorList>
            <person name="Kant R."/>
            <person name="van Passel M.W."/>
            <person name="Palva A."/>
            <person name="Lucas S."/>
            <person name="Lapidus A."/>
            <person name="Glavina Del Rio T."/>
            <person name="Dalin E."/>
            <person name="Tice H."/>
            <person name="Bruce D."/>
            <person name="Goodwin L."/>
            <person name="Pitluck S."/>
            <person name="Larimer F.W."/>
            <person name="Land M.L."/>
            <person name="Hauser L."/>
            <person name="Sangwan P."/>
            <person name="de Vos W.M."/>
            <person name="Janssen P.H."/>
            <person name="Smidt H."/>
        </authorList>
    </citation>
    <scope>NUCLEOTIDE SEQUENCE [LARGE SCALE GENOMIC DNA]</scope>
    <source>
        <strain evidence="11 12">Ellin428</strain>
    </source>
</reference>
<evidence type="ECO:0000256" key="1">
    <source>
        <dbReference type="ARBA" id="ARBA00004496"/>
    </source>
</evidence>
<keyword evidence="8" id="KW-0067">ATP-binding</keyword>
<dbReference type="PANTHER" id="PTHR33540">
    <property type="entry name" value="TRNA THREONYLCARBAMOYLADENOSINE BIOSYNTHESIS PROTEIN TSAE"/>
    <property type="match status" value="1"/>
</dbReference>
<evidence type="ECO:0000256" key="6">
    <source>
        <dbReference type="ARBA" id="ARBA00022723"/>
    </source>
</evidence>
<evidence type="ECO:0000256" key="7">
    <source>
        <dbReference type="ARBA" id="ARBA00022741"/>
    </source>
</evidence>
<evidence type="ECO:0000256" key="8">
    <source>
        <dbReference type="ARBA" id="ARBA00022840"/>
    </source>
</evidence>
<keyword evidence="9" id="KW-0460">Magnesium</keyword>
<dbReference type="Proteomes" id="UP000005824">
    <property type="component" value="Unassembled WGS sequence"/>
</dbReference>
<dbReference type="AlphaFoldDB" id="B4D452"/>
<dbReference type="GO" id="GO:0046872">
    <property type="term" value="F:metal ion binding"/>
    <property type="evidence" value="ECO:0007669"/>
    <property type="project" value="UniProtKB-KW"/>
</dbReference>
<comment type="subcellular location">
    <subcellularLocation>
        <location evidence="1">Cytoplasm</location>
    </subcellularLocation>
</comment>
<keyword evidence="4" id="KW-0963">Cytoplasm</keyword>
<dbReference type="PANTHER" id="PTHR33540:SF2">
    <property type="entry name" value="TRNA THREONYLCARBAMOYLADENOSINE BIOSYNTHESIS PROTEIN TSAE"/>
    <property type="match status" value="1"/>
</dbReference>
<dbReference type="GO" id="GO:0005737">
    <property type="term" value="C:cytoplasm"/>
    <property type="evidence" value="ECO:0007669"/>
    <property type="project" value="UniProtKB-SubCell"/>
</dbReference>
<comment type="caution">
    <text evidence="11">The sequence shown here is derived from an EMBL/GenBank/DDBJ whole genome shotgun (WGS) entry which is preliminary data.</text>
</comment>
<dbReference type="NCBIfam" id="TIGR00150">
    <property type="entry name" value="T6A_YjeE"/>
    <property type="match status" value="1"/>
</dbReference>
<evidence type="ECO:0000256" key="5">
    <source>
        <dbReference type="ARBA" id="ARBA00022694"/>
    </source>
</evidence>
<accession>B4D452</accession>
<evidence type="ECO:0000313" key="11">
    <source>
        <dbReference type="EMBL" id="EDY18653.1"/>
    </source>
</evidence>
<dbReference type="Pfam" id="PF02367">
    <property type="entry name" value="TsaE"/>
    <property type="match status" value="1"/>
</dbReference>
<dbReference type="GO" id="GO:0002949">
    <property type="term" value="P:tRNA threonylcarbamoyladenosine modification"/>
    <property type="evidence" value="ECO:0007669"/>
    <property type="project" value="InterPro"/>
</dbReference>
<sequence length="138" mass="14904">MGTIISQSADETIAHGRAHAAALRRGDVLALCGDLGAGKTHFVKGLVAALGATAGVTSPTFTLIHEYLGGRLPLYHFDFYRLEDEDEALKIGLDEYLNGDGVCVIEWGDKFPGLLPAHTQWLRFTHRADGARVIEESA</sequence>
<keyword evidence="7" id="KW-0547">Nucleotide-binding</keyword>